<protein>
    <submittedName>
        <fullName evidence="2">Uncharacterized protein</fullName>
    </submittedName>
</protein>
<evidence type="ECO:0000313" key="3">
    <source>
        <dbReference type="Proteomes" id="UP001151760"/>
    </source>
</evidence>
<keyword evidence="3" id="KW-1185">Reference proteome</keyword>
<organism evidence="2 3">
    <name type="scientific">Tanacetum coccineum</name>
    <dbReference type="NCBI Taxonomy" id="301880"/>
    <lineage>
        <taxon>Eukaryota</taxon>
        <taxon>Viridiplantae</taxon>
        <taxon>Streptophyta</taxon>
        <taxon>Embryophyta</taxon>
        <taxon>Tracheophyta</taxon>
        <taxon>Spermatophyta</taxon>
        <taxon>Magnoliopsida</taxon>
        <taxon>eudicotyledons</taxon>
        <taxon>Gunneridae</taxon>
        <taxon>Pentapetalae</taxon>
        <taxon>asterids</taxon>
        <taxon>campanulids</taxon>
        <taxon>Asterales</taxon>
        <taxon>Asteraceae</taxon>
        <taxon>Asteroideae</taxon>
        <taxon>Anthemideae</taxon>
        <taxon>Anthemidinae</taxon>
        <taxon>Tanacetum</taxon>
    </lineage>
</organism>
<accession>A0ABQ4XAJ6</accession>
<name>A0ABQ4XAJ6_9ASTR</name>
<feature type="chain" id="PRO_5045123801" evidence="1">
    <location>
        <begin position="22"/>
        <end position="164"/>
    </location>
</feature>
<feature type="signal peptide" evidence="1">
    <location>
        <begin position="1"/>
        <end position="21"/>
    </location>
</feature>
<sequence>MFLSWLTIIIVLPYSLHIVSIKGEGYGKNEVMKEEVIASSNDLSRSIGSYRIHVLGDSCPSYGSPTSLASMGGSLRAGKTALLWAQEAKGMSSAASPPNFLPFLRARSACASRAIGALLSSYSSLDGSDGLRRSFPTKIEKAVSHRDVDSFSAPNEMGNLSLPI</sequence>
<reference evidence="2" key="1">
    <citation type="journal article" date="2022" name="Int. J. Mol. Sci.">
        <title>Draft Genome of Tanacetum Coccineum: Genomic Comparison of Closely Related Tanacetum-Family Plants.</title>
        <authorList>
            <person name="Yamashiro T."/>
            <person name="Shiraishi A."/>
            <person name="Nakayama K."/>
            <person name="Satake H."/>
        </authorList>
    </citation>
    <scope>NUCLEOTIDE SEQUENCE</scope>
</reference>
<evidence type="ECO:0000313" key="2">
    <source>
        <dbReference type="EMBL" id="GJS61842.1"/>
    </source>
</evidence>
<dbReference type="Proteomes" id="UP001151760">
    <property type="component" value="Unassembled WGS sequence"/>
</dbReference>
<keyword evidence="1" id="KW-0732">Signal</keyword>
<evidence type="ECO:0000256" key="1">
    <source>
        <dbReference type="SAM" id="SignalP"/>
    </source>
</evidence>
<dbReference type="EMBL" id="BQNB010009319">
    <property type="protein sequence ID" value="GJS61842.1"/>
    <property type="molecule type" value="Genomic_DNA"/>
</dbReference>
<gene>
    <name evidence="2" type="ORF">Tco_0656626</name>
</gene>
<reference evidence="2" key="2">
    <citation type="submission" date="2022-01" db="EMBL/GenBank/DDBJ databases">
        <authorList>
            <person name="Yamashiro T."/>
            <person name="Shiraishi A."/>
            <person name="Satake H."/>
            <person name="Nakayama K."/>
        </authorList>
    </citation>
    <scope>NUCLEOTIDE SEQUENCE</scope>
</reference>
<comment type="caution">
    <text evidence="2">The sequence shown here is derived from an EMBL/GenBank/DDBJ whole genome shotgun (WGS) entry which is preliminary data.</text>
</comment>
<proteinExistence type="predicted"/>